<organism evidence="2 3">
    <name type="scientific">Romanomermis culicivorax</name>
    <name type="common">Nematode worm</name>
    <dbReference type="NCBI Taxonomy" id="13658"/>
    <lineage>
        <taxon>Eukaryota</taxon>
        <taxon>Metazoa</taxon>
        <taxon>Ecdysozoa</taxon>
        <taxon>Nematoda</taxon>
        <taxon>Enoplea</taxon>
        <taxon>Dorylaimia</taxon>
        <taxon>Mermithida</taxon>
        <taxon>Mermithoidea</taxon>
        <taxon>Mermithidae</taxon>
        <taxon>Romanomermis</taxon>
    </lineage>
</organism>
<dbReference type="Proteomes" id="UP000887565">
    <property type="component" value="Unplaced"/>
</dbReference>
<feature type="compositionally biased region" description="Basic and acidic residues" evidence="1">
    <location>
        <begin position="471"/>
        <end position="483"/>
    </location>
</feature>
<dbReference type="WBParaSite" id="nRc.2.0.1.t39536-RA">
    <property type="protein sequence ID" value="nRc.2.0.1.t39536-RA"/>
    <property type="gene ID" value="nRc.2.0.1.g39536"/>
</dbReference>
<evidence type="ECO:0000256" key="1">
    <source>
        <dbReference type="SAM" id="MobiDB-lite"/>
    </source>
</evidence>
<feature type="compositionally biased region" description="Polar residues" evidence="1">
    <location>
        <begin position="404"/>
        <end position="420"/>
    </location>
</feature>
<accession>A0A915KL90</accession>
<name>A0A915KL90_ROMCU</name>
<sequence length="512" mass="57188">MRKNKKHQIPHKRGFVEQTHSSAWPWLGLTAESKFSPKSWSSNAKIPTPTGQWIDGPGAKNLVGETNDHQLRSPSPASPIKKCQSSAYLDPLKHEFIKQWVHLQEIEHSCRTPIESTFGNLPTNIRSNFDSAENASIDCYPDVETRDICLQINEEDIDAEAGTFSARFPNSDHHIAGRYLEDIVEVEEEENQSEKKFLRSEGCQSRASVKSIRRSGFQFSGGQGSLKREYEALATLDVNSFFDNLACTNSDLHNFTIPSTSLAQDHPLRILSRECMDTKSDSFSFTTDNLENTSSCETDQLDDDIPTDEELERAMQASLTSIRSHELLAKLKAENFPNNLSRKLIRDDSPPSGHQNLLNLRTFDEASCSKIDVSPLLEKLPENSFSLKVTPFNPRPLAPIQDPMNYNNLSSSPKRPSNLPSLVDGQMSKIGVKESKLKPITVKSNKDVISTSSKNNEKSKATSKNIADSPSKAEKMNKTDRDNQTVIKSPAKSKTILQSVPPGRYPTENLMP</sequence>
<feature type="region of interest" description="Disordered" evidence="1">
    <location>
        <begin position="446"/>
        <end position="512"/>
    </location>
</feature>
<evidence type="ECO:0000313" key="2">
    <source>
        <dbReference type="Proteomes" id="UP000887565"/>
    </source>
</evidence>
<reference evidence="3" key="1">
    <citation type="submission" date="2022-11" db="UniProtKB">
        <authorList>
            <consortium name="WormBaseParasite"/>
        </authorList>
    </citation>
    <scope>IDENTIFICATION</scope>
</reference>
<protein>
    <submittedName>
        <fullName evidence="3">Uncharacterized protein</fullName>
    </submittedName>
</protein>
<proteinExistence type="predicted"/>
<dbReference type="AlphaFoldDB" id="A0A915KL90"/>
<evidence type="ECO:0000313" key="3">
    <source>
        <dbReference type="WBParaSite" id="nRc.2.0.1.t39536-RA"/>
    </source>
</evidence>
<keyword evidence="2" id="KW-1185">Reference proteome</keyword>
<feature type="region of interest" description="Disordered" evidence="1">
    <location>
        <begin position="397"/>
        <end position="424"/>
    </location>
</feature>